<proteinExistence type="predicted"/>
<name>A0A0G3G7E6_9GAMM</name>
<sequence>MRYLYTLLIIVFVAVVAIFAIQNLRLVTLNFLTLYVTLPLALLIVGIYLLGLVSGGALVALLKRWIRGASR</sequence>
<evidence type="ECO:0000313" key="2">
    <source>
        <dbReference type="Proteomes" id="UP000064201"/>
    </source>
</evidence>
<organism evidence="1 2">
    <name type="scientific">Thioalkalivibrio versutus</name>
    <dbReference type="NCBI Taxonomy" id="106634"/>
    <lineage>
        <taxon>Bacteria</taxon>
        <taxon>Pseudomonadati</taxon>
        <taxon>Pseudomonadota</taxon>
        <taxon>Gammaproteobacteria</taxon>
        <taxon>Chromatiales</taxon>
        <taxon>Ectothiorhodospiraceae</taxon>
        <taxon>Thioalkalivibrio</taxon>
    </lineage>
</organism>
<dbReference type="AlphaFoldDB" id="A0A0G3G7E6"/>
<protein>
    <submittedName>
        <fullName evidence="1">Uncharacterized protein</fullName>
    </submittedName>
</protein>
<dbReference type="EMBL" id="CP011367">
    <property type="protein sequence ID" value="AKJ95422.1"/>
    <property type="molecule type" value="Genomic_DNA"/>
</dbReference>
<dbReference type="RefSeq" id="WP_018144183.1">
    <property type="nucleotide sequence ID" value="NZ_CP011367.1"/>
</dbReference>
<dbReference type="KEGG" id="tvr:TVD_08655"/>
<dbReference type="PATRIC" id="fig|106634.4.peg.1770"/>
<gene>
    <name evidence="1" type="ORF">TVD_08655</name>
</gene>
<accession>A0A0G3G7E6</accession>
<dbReference type="Proteomes" id="UP000064201">
    <property type="component" value="Chromosome"/>
</dbReference>
<dbReference type="STRING" id="106634.TVD_08655"/>
<evidence type="ECO:0000313" key="1">
    <source>
        <dbReference type="EMBL" id="AKJ95422.1"/>
    </source>
</evidence>
<reference evidence="1 2" key="1">
    <citation type="submission" date="2015-04" db="EMBL/GenBank/DDBJ databases">
        <title>Complete Sequence for the Genome of the Thioalkalivibrio versutus D301.</title>
        <authorList>
            <person name="Mu T."/>
            <person name="Zhou J."/>
            <person name="Xu X."/>
        </authorList>
    </citation>
    <scope>NUCLEOTIDE SEQUENCE [LARGE SCALE GENOMIC DNA]</scope>
    <source>
        <strain evidence="1 2">D301</strain>
    </source>
</reference>
<keyword evidence="2" id="KW-1185">Reference proteome</keyword>